<name>A0AAN6YW88_9PEZI</name>
<keyword evidence="2" id="KW-1185">Reference proteome</keyword>
<reference evidence="1" key="2">
    <citation type="submission" date="2023-05" db="EMBL/GenBank/DDBJ databases">
        <authorList>
            <consortium name="Lawrence Berkeley National Laboratory"/>
            <person name="Steindorff A."/>
            <person name="Hensen N."/>
            <person name="Bonometti L."/>
            <person name="Westerberg I."/>
            <person name="Brannstrom I.O."/>
            <person name="Guillou S."/>
            <person name="Cros-Aarteil S."/>
            <person name="Calhoun S."/>
            <person name="Haridas S."/>
            <person name="Kuo A."/>
            <person name="Mondo S."/>
            <person name="Pangilinan J."/>
            <person name="Riley R."/>
            <person name="Labutti K."/>
            <person name="Andreopoulos B."/>
            <person name="Lipzen A."/>
            <person name="Chen C."/>
            <person name="Yanf M."/>
            <person name="Daum C."/>
            <person name="Ng V."/>
            <person name="Clum A."/>
            <person name="Ohm R."/>
            <person name="Martin F."/>
            <person name="Silar P."/>
            <person name="Natvig D."/>
            <person name="Lalanne C."/>
            <person name="Gautier V."/>
            <person name="Ament-Velasquez S.L."/>
            <person name="Kruys A."/>
            <person name="Hutchinson M.I."/>
            <person name="Powell A.J."/>
            <person name="Barry K."/>
            <person name="Miller A.N."/>
            <person name="Grigoriev I.V."/>
            <person name="Debuchy R."/>
            <person name="Gladieux P."/>
            <person name="Thoren M.H."/>
            <person name="Johannesson H."/>
        </authorList>
    </citation>
    <scope>NUCLEOTIDE SEQUENCE</scope>
    <source>
        <strain evidence="1">CBS 508.74</strain>
    </source>
</reference>
<dbReference type="Proteomes" id="UP001302812">
    <property type="component" value="Unassembled WGS sequence"/>
</dbReference>
<comment type="caution">
    <text evidence="1">The sequence shown here is derived from an EMBL/GenBank/DDBJ whole genome shotgun (WGS) entry which is preliminary data.</text>
</comment>
<dbReference type="AlphaFoldDB" id="A0AAN6YW88"/>
<sequence>MTAPVIEVLGSAYDCNPLFFAHHMYTTGARKEEYIGHDGKPTKPLKPELYPSEPHSTAHPDVYTPSEKGAFPFFSLPFRRTLGHNLGPEIIESIQQKRSMFRQLHTIRSFAQLGMLEERVSGTILPVVPISDTKSTHTSGYCYLTHQEPVLQILDGHYIGHYLIDPQYVALCST</sequence>
<evidence type="ECO:0000313" key="1">
    <source>
        <dbReference type="EMBL" id="KAK4116390.1"/>
    </source>
</evidence>
<dbReference type="GeneID" id="89933113"/>
<evidence type="ECO:0000313" key="2">
    <source>
        <dbReference type="Proteomes" id="UP001302812"/>
    </source>
</evidence>
<gene>
    <name evidence="1" type="ORF">N656DRAFT_243349</name>
</gene>
<dbReference type="RefSeq" id="XP_064673960.1">
    <property type="nucleotide sequence ID" value="XM_064808990.1"/>
</dbReference>
<protein>
    <submittedName>
        <fullName evidence="1">Uncharacterized protein</fullName>
    </submittedName>
</protein>
<proteinExistence type="predicted"/>
<reference evidence="1" key="1">
    <citation type="journal article" date="2023" name="Mol. Phylogenet. Evol.">
        <title>Genome-scale phylogeny and comparative genomics of the fungal order Sordariales.</title>
        <authorList>
            <person name="Hensen N."/>
            <person name="Bonometti L."/>
            <person name="Westerberg I."/>
            <person name="Brannstrom I.O."/>
            <person name="Guillou S."/>
            <person name="Cros-Aarteil S."/>
            <person name="Calhoun S."/>
            <person name="Haridas S."/>
            <person name="Kuo A."/>
            <person name="Mondo S."/>
            <person name="Pangilinan J."/>
            <person name="Riley R."/>
            <person name="LaButti K."/>
            <person name="Andreopoulos B."/>
            <person name="Lipzen A."/>
            <person name="Chen C."/>
            <person name="Yan M."/>
            <person name="Daum C."/>
            <person name="Ng V."/>
            <person name="Clum A."/>
            <person name="Steindorff A."/>
            <person name="Ohm R.A."/>
            <person name="Martin F."/>
            <person name="Silar P."/>
            <person name="Natvig D.O."/>
            <person name="Lalanne C."/>
            <person name="Gautier V."/>
            <person name="Ament-Velasquez S.L."/>
            <person name="Kruys A."/>
            <person name="Hutchinson M.I."/>
            <person name="Powell A.J."/>
            <person name="Barry K."/>
            <person name="Miller A.N."/>
            <person name="Grigoriev I.V."/>
            <person name="Debuchy R."/>
            <person name="Gladieux P."/>
            <person name="Hiltunen Thoren M."/>
            <person name="Johannesson H."/>
        </authorList>
    </citation>
    <scope>NUCLEOTIDE SEQUENCE</scope>
    <source>
        <strain evidence="1">CBS 508.74</strain>
    </source>
</reference>
<accession>A0AAN6YW88</accession>
<dbReference type="EMBL" id="MU853333">
    <property type="protein sequence ID" value="KAK4116390.1"/>
    <property type="molecule type" value="Genomic_DNA"/>
</dbReference>
<organism evidence="1 2">
    <name type="scientific">Canariomyces notabilis</name>
    <dbReference type="NCBI Taxonomy" id="2074819"/>
    <lineage>
        <taxon>Eukaryota</taxon>
        <taxon>Fungi</taxon>
        <taxon>Dikarya</taxon>
        <taxon>Ascomycota</taxon>
        <taxon>Pezizomycotina</taxon>
        <taxon>Sordariomycetes</taxon>
        <taxon>Sordariomycetidae</taxon>
        <taxon>Sordariales</taxon>
        <taxon>Chaetomiaceae</taxon>
        <taxon>Canariomyces</taxon>
    </lineage>
</organism>